<feature type="domain" description="RDRP core" evidence="9">
    <location>
        <begin position="365"/>
        <end position="942"/>
    </location>
</feature>
<dbReference type="GO" id="GO:0003723">
    <property type="term" value="F:RNA binding"/>
    <property type="evidence" value="ECO:0007669"/>
    <property type="project" value="UniProtKB-KW"/>
</dbReference>
<evidence type="ECO:0000256" key="1">
    <source>
        <dbReference type="ARBA" id="ARBA00005762"/>
    </source>
</evidence>
<reference evidence="14 15" key="1">
    <citation type="submission" date="2024-11" db="EMBL/GenBank/DDBJ databases">
        <title>Chromosome-level genome assembly of Eucalyptus globulus Labill. provides insights into its genome evolution.</title>
        <authorList>
            <person name="Li X."/>
        </authorList>
    </citation>
    <scope>NUCLEOTIDE SEQUENCE [LARGE SCALE GENOMIC DNA]</scope>
    <source>
        <strain evidence="14">CL2024</strain>
        <tissue evidence="14">Fresh tender leaves</tissue>
    </source>
</reference>
<dbReference type="InterPro" id="IPR007855">
    <property type="entry name" value="RDRP"/>
</dbReference>
<feature type="domain" description="RDR1/2-like PH-like" evidence="10">
    <location>
        <begin position="103"/>
        <end position="244"/>
    </location>
</feature>
<comment type="similarity">
    <text evidence="1 8">Belongs to the RdRP family.</text>
</comment>
<evidence type="ECO:0000313" key="15">
    <source>
        <dbReference type="Proteomes" id="UP001634007"/>
    </source>
</evidence>
<dbReference type="InterPro" id="IPR058763">
    <property type="entry name" value="RRM_RDR1/2-like"/>
</dbReference>
<evidence type="ECO:0000259" key="12">
    <source>
        <dbReference type="Pfam" id="PF26252"/>
    </source>
</evidence>
<dbReference type="InterPro" id="IPR058751">
    <property type="entry name" value="RDRP_helical"/>
</dbReference>
<dbReference type="Pfam" id="PF26250">
    <property type="entry name" value="RRM_RdRP1_2"/>
    <property type="match status" value="1"/>
</dbReference>
<dbReference type="AlphaFoldDB" id="A0ABD3LH85"/>
<dbReference type="Pfam" id="PF26253">
    <property type="entry name" value="RdRP_head"/>
    <property type="match status" value="1"/>
</dbReference>
<dbReference type="Proteomes" id="UP001634007">
    <property type="component" value="Unassembled WGS sequence"/>
</dbReference>
<keyword evidence="15" id="KW-1185">Reference proteome</keyword>
<dbReference type="Pfam" id="PF05183">
    <property type="entry name" value="RdRP"/>
    <property type="match status" value="1"/>
</dbReference>
<proteinExistence type="inferred from homology"/>
<evidence type="ECO:0000256" key="4">
    <source>
        <dbReference type="ARBA" id="ARBA00022695"/>
    </source>
</evidence>
<evidence type="ECO:0000256" key="8">
    <source>
        <dbReference type="RuleBase" id="RU363098"/>
    </source>
</evidence>
<evidence type="ECO:0000259" key="11">
    <source>
        <dbReference type="Pfam" id="PF26250"/>
    </source>
</evidence>
<evidence type="ECO:0000256" key="7">
    <source>
        <dbReference type="ARBA" id="ARBA00048744"/>
    </source>
</evidence>
<evidence type="ECO:0000259" key="13">
    <source>
        <dbReference type="Pfam" id="PF26253"/>
    </source>
</evidence>
<organism evidence="14 15">
    <name type="scientific">Eucalyptus globulus</name>
    <name type="common">Tasmanian blue gum</name>
    <dbReference type="NCBI Taxonomy" id="34317"/>
    <lineage>
        <taxon>Eukaryota</taxon>
        <taxon>Viridiplantae</taxon>
        <taxon>Streptophyta</taxon>
        <taxon>Embryophyta</taxon>
        <taxon>Tracheophyta</taxon>
        <taxon>Spermatophyta</taxon>
        <taxon>Magnoliopsida</taxon>
        <taxon>eudicotyledons</taxon>
        <taxon>Gunneridae</taxon>
        <taxon>Pentapetalae</taxon>
        <taxon>rosids</taxon>
        <taxon>malvids</taxon>
        <taxon>Myrtales</taxon>
        <taxon>Myrtaceae</taxon>
        <taxon>Myrtoideae</taxon>
        <taxon>Eucalypteae</taxon>
        <taxon>Eucalyptus</taxon>
    </lineage>
</organism>
<dbReference type="GO" id="GO:0031047">
    <property type="term" value="P:regulatory ncRNA-mediated gene silencing"/>
    <property type="evidence" value="ECO:0007669"/>
    <property type="project" value="UniProtKB-KW"/>
</dbReference>
<keyword evidence="2 8" id="KW-0696">RNA-directed RNA polymerase</keyword>
<dbReference type="GO" id="GO:0003968">
    <property type="term" value="F:RNA-directed RNA polymerase activity"/>
    <property type="evidence" value="ECO:0007669"/>
    <property type="project" value="UniProtKB-KW"/>
</dbReference>
<dbReference type="Pfam" id="PF26252">
    <property type="entry name" value="RdRP_helical"/>
    <property type="match status" value="1"/>
</dbReference>
<keyword evidence="5 8" id="KW-0694">RNA-binding</keyword>
<evidence type="ECO:0000256" key="5">
    <source>
        <dbReference type="ARBA" id="ARBA00022884"/>
    </source>
</evidence>
<evidence type="ECO:0000256" key="6">
    <source>
        <dbReference type="ARBA" id="ARBA00023158"/>
    </source>
</evidence>
<dbReference type="InterPro" id="IPR057590">
    <property type="entry name" value="PH_RDR1/2-like"/>
</dbReference>
<gene>
    <name evidence="14" type="ORF">ACJRO7_012042</name>
</gene>
<sequence length="1114" mass="127796">MGRTIKLYGFYSTISAEAVKDFLEQYLGKKTVYAVEIQKPRVGEERTCAHVQFTAKCHGEDIIFITNNKDLWYGDSYFKASERGSDIVPNPKVFEHSLHNVTLHFGCQSSENTFTALWESPNASVKFGFGMRKLVFFLTYNLVDYMLELSYDNIGQIQLHQPCGQALKYLVIQLLGAPRIHEKDSTSLKYFMEAADDQWVREVDFTSSFCIGQSSSLCLELQHRHQLPDFDKYFDRYKEQNGQFTLKSAPPFTDRSDLVPVVLPPAGVALPYGILFKVCSLVQHGYLPWPVLDSEFFRLVDPRRTDMNVDCIEHALEKLGRLKDCCYHPVTWLEDQYRRYRSSDHKPTASTPLDDGLVYVRRVQVTPSKMYFCGPEVNVSNRVLRNYPGDIDNFLRVSFVDEELDKIYSTNWSPRNSANDERQSRIYRRIVSTLKDGIVIGDKRFEFLAFSKSQLRDSSVWMFASREGLTATDIREWMGDFHNIRNVAKYAARLGQSFSSSTETLNVGKDEFERIPDVEIIRGGVTYVFSDGIGKISHQFALEVARKCSLTISTPSAYQIRYGGFKGVVAVDPTSSKKLSLRRSMYKYESSHTKLDVLAWTRYQPCFLNRQIITLLSTLGVEDHIFERKQREALCQLDAILTNPRVAQHALELMSPGENTKVLLEMLICGYEPDVEPFLSMMLRTFCASKLLDLRTKTRISVPHGRSMMGCLDETRTLEYGQVFVQPSRVRNLQIGNKTMLKSSRNDSTLGTFIFQGKLVVAKNPCLHPGDVRVLKAVDVPSLHHMVDCIVFPQKGERPHQDECSGSDLDGDMYFVCWDPDLVPPRLHQAMDYTPEPHVTLDHDVTIEGVAEYFADYIVNDSLGVIANSHTVFADKEPEKACSKSCIELAELHSIAVDFPKTGVPAKLPRHLRVKEYPDFMEKSDKCTYESQNVIGKLYREVKGIAPYTNAINSFTREVALNSYDCRMEIEGFEDYVKDAFQYKLEYDFRLRRLMHSYDIKTEAEMLSGNYLTKLKYFDKRRDPEGIISAVRSLRNEARSWFNDTESGSASDGVNIYAKASAWYHVTYHPKFWGCYKEEAHDDHFLSFPWCVSDKLLHIKRERASIEKLEEISI</sequence>
<protein>
    <recommendedName>
        <fullName evidence="8">RNA-dependent RNA polymerase</fullName>
        <ecNumber evidence="8">2.7.7.48</ecNumber>
    </recommendedName>
</protein>
<evidence type="ECO:0000256" key="2">
    <source>
        <dbReference type="ARBA" id="ARBA00022484"/>
    </source>
</evidence>
<comment type="caution">
    <text evidence="14">The sequence shown here is derived from an EMBL/GenBank/DDBJ whole genome shotgun (WGS) entry which is preliminary data.</text>
</comment>
<feature type="domain" description="RDR1/2-like RRM" evidence="11">
    <location>
        <begin position="4"/>
        <end position="82"/>
    </location>
</feature>
<feature type="domain" description="RDRP helical" evidence="12">
    <location>
        <begin position="260"/>
        <end position="346"/>
    </location>
</feature>
<evidence type="ECO:0000256" key="3">
    <source>
        <dbReference type="ARBA" id="ARBA00022679"/>
    </source>
</evidence>
<dbReference type="PANTHER" id="PTHR23079">
    <property type="entry name" value="RNA-DEPENDENT RNA POLYMERASE"/>
    <property type="match status" value="1"/>
</dbReference>
<keyword evidence="4 8" id="KW-0548">Nucleotidyltransferase</keyword>
<feature type="domain" description="RDRP C-terminal head" evidence="13">
    <location>
        <begin position="963"/>
        <end position="1103"/>
    </location>
</feature>
<comment type="catalytic activity">
    <reaction evidence="7 8">
        <text>RNA(n) + a ribonucleoside 5'-triphosphate = RNA(n+1) + diphosphate</text>
        <dbReference type="Rhea" id="RHEA:21248"/>
        <dbReference type="Rhea" id="RHEA-COMP:14527"/>
        <dbReference type="Rhea" id="RHEA-COMP:17342"/>
        <dbReference type="ChEBI" id="CHEBI:33019"/>
        <dbReference type="ChEBI" id="CHEBI:61557"/>
        <dbReference type="ChEBI" id="CHEBI:140395"/>
        <dbReference type="EC" id="2.7.7.48"/>
    </reaction>
</comment>
<comment type="function">
    <text evidence="8">Probably involved in the RNA silencing pathway and required for the generation of small interfering RNAs (siRNAs).</text>
</comment>
<evidence type="ECO:0000313" key="14">
    <source>
        <dbReference type="EMBL" id="KAL3751160.1"/>
    </source>
</evidence>
<dbReference type="InterPro" id="IPR058752">
    <property type="entry name" value="RDRP_C_head"/>
</dbReference>
<dbReference type="InterPro" id="IPR057596">
    <property type="entry name" value="RDRP_core"/>
</dbReference>
<evidence type="ECO:0000259" key="9">
    <source>
        <dbReference type="Pfam" id="PF05183"/>
    </source>
</evidence>
<accession>A0ABD3LH85</accession>
<dbReference type="Pfam" id="PF24823">
    <property type="entry name" value="PH_RDR2"/>
    <property type="match status" value="1"/>
</dbReference>
<dbReference type="EC" id="2.7.7.48" evidence="8"/>
<name>A0ABD3LH85_EUCGL</name>
<keyword evidence="3 8" id="KW-0808">Transferase</keyword>
<evidence type="ECO:0000259" key="10">
    <source>
        <dbReference type="Pfam" id="PF24823"/>
    </source>
</evidence>
<dbReference type="PANTHER" id="PTHR23079:SF1">
    <property type="entry name" value="RNA-DEPENDENT RNA POLYMERASE 1"/>
    <property type="match status" value="1"/>
</dbReference>
<keyword evidence="6 8" id="KW-0943">RNA-mediated gene silencing</keyword>
<dbReference type="EMBL" id="JBJKBG010000002">
    <property type="protein sequence ID" value="KAL3751160.1"/>
    <property type="molecule type" value="Genomic_DNA"/>
</dbReference>